<sequence>MDNFPSLKPWHASAITAILGFLVGLVYVTPGGQFILSLVDFFGGTFIIFILTILEVVVVVWIYGLENICNDVYFMVKSRVGLYWRLTWGCITPLFLILIFVYFLITLERLTYGGFHLPDFVLAWGWVILGFAIVQVILWFTYYIFRNRQHGFPKMIFKAFYPNGWGPKKTADYEEWKKFKEEKHEERNNLFMSPMKRRVKVFFNLI</sequence>
<feature type="transmembrane region" description="Helical" evidence="15">
    <location>
        <begin position="86"/>
        <end position="105"/>
    </location>
</feature>
<evidence type="ECO:0000256" key="10">
    <source>
        <dbReference type="ARBA" id="ARBA00023136"/>
    </source>
</evidence>
<dbReference type="Pfam" id="PF00209">
    <property type="entry name" value="SNF"/>
    <property type="match status" value="1"/>
</dbReference>
<evidence type="ECO:0000256" key="3">
    <source>
        <dbReference type="ARBA" id="ARBA00022448"/>
    </source>
</evidence>
<organism evidence="16 17">
    <name type="scientific">Popillia japonica</name>
    <name type="common">Japanese beetle</name>
    <dbReference type="NCBI Taxonomy" id="7064"/>
    <lineage>
        <taxon>Eukaryota</taxon>
        <taxon>Metazoa</taxon>
        <taxon>Ecdysozoa</taxon>
        <taxon>Arthropoda</taxon>
        <taxon>Hexapoda</taxon>
        <taxon>Insecta</taxon>
        <taxon>Pterygota</taxon>
        <taxon>Neoptera</taxon>
        <taxon>Endopterygota</taxon>
        <taxon>Coleoptera</taxon>
        <taxon>Polyphaga</taxon>
        <taxon>Scarabaeiformia</taxon>
        <taxon>Scarabaeidae</taxon>
        <taxon>Rutelinae</taxon>
        <taxon>Popillia</taxon>
    </lineage>
</organism>
<keyword evidence="5" id="KW-0769">Symport</keyword>
<keyword evidence="8" id="KW-0915">Sodium</keyword>
<evidence type="ECO:0000313" key="17">
    <source>
        <dbReference type="Proteomes" id="UP001458880"/>
    </source>
</evidence>
<evidence type="ECO:0000256" key="4">
    <source>
        <dbReference type="ARBA" id="ARBA00022692"/>
    </source>
</evidence>
<dbReference type="GO" id="GO:0089718">
    <property type="term" value="P:amino acid import across plasma membrane"/>
    <property type="evidence" value="ECO:0007669"/>
    <property type="project" value="TreeGrafter"/>
</dbReference>
<dbReference type="InterPro" id="IPR000175">
    <property type="entry name" value="Na/ntran_symport"/>
</dbReference>
<dbReference type="InterPro" id="IPR037272">
    <property type="entry name" value="SNS_sf"/>
</dbReference>
<feature type="transmembrane region" description="Helical" evidence="15">
    <location>
        <begin position="41"/>
        <end position="65"/>
    </location>
</feature>
<keyword evidence="6" id="KW-0029">Amino-acid transport</keyword>
<evidence type="ECO:0000256" key="5">
    <source>
        <dbReference type="ARBA" id="ARBA00022847"/>
    </source>
</evidence>
<dbReference type="PANTHER" id="PTHR11616">
    <property type="entry name" value="SODIUM/CHLORIDE DEPENDENT TRANSPORTER"/>
    <property type="match status" value="1"/>
</dbReference>
<dbReference type="EMBL" id="JASPKY010000145">
    <property type="protein sequence ID" value="KAK9730595.1"/>
    <property type="molecule type" value="Genomic_DNA"/>
</dbReference>
<accession>A0AAW1L9H5</accession>
<dbReference type="Proteomes" id="UP001458880">
    <property type="component" value="Unassembled WGS sequence"/>
</dbReference>
<dbReference type="GO" id="GO:0015179">
    <property type="term" value="F:L-amino acid transmembrane transporter activity"/>
    <property type="evidence" value="ECO:0007669"/>
    <property type="project" value="TreeGrafter"/>
</dbReference>
<evidence type="ECO:0000313" key="16">
    <source>
        <dbReference type="EMBL" id="KAK9730595.1"/>
    </source>
</evidence>
<dbReference type="GO" id="GO:0005886">
    <property type="term" value="C:plasma membrane"/>
    <property type="evidence" value="ECO:0007669"/>
    <property type="project" value="TreeGrafter"/>
</dbReference>
<comment type="similarity">
    <text evidence="2">Belongs to the sodium:neurotransmitter symporter (SNF) (TC 2.A.22) family.</text>
</comment>
<comment type="function">
    <text evidence="13">Unusual broad substrate spectrum amino acid:sodium cotransporter that promotes absorption of the D isomers of essential amino acids. Neutral amino acids are the preferred substrates, especially methionine and phenylalanine.</text>
</comment>
<dbReference type="AlphaFoldDB" id="A0AAW1L9H5"/>
<keyword evidence="3" id="KW-0813">Transport</keyword>
<comment type="caution">
    <text evidence="16">The sequence shown here is derived from an EMBL/GenBank/DDBJ whole genome shotgun (WGS) entry which is preliminary data.</text>
</comment>
<protein>
    <recommendedName>
        <fullName evidence="14">Sodium-dependent nutrient amino acid transporter 1</fullName>
    </recommendedName>
</protein>
<evidence type="ECO:0000256" key="14">
    <source>
        <dbReference type="ARBA" id="ARBA00040215"/>
    </source>
</evidence>
<evidence type="ECO:0000256" key="13">
    <source>
        <dbReference type="ARBA" id="ARBA00037785"/>
    </source>
</evidence>
<keyword evidence="17" id="KW-1185">Reference proteome</keyword>
<evidence type="ECO:0000256" key="11">
    <source>
        <dbReference type="ARBA" id="ARBA00023180"/>
    </source>
</evidence>
<evidence type="ECO:0000256" key="7">
    <source>
        <dbReference type="ARBA" id="ARBA00022989"/>
    </source>
</evidence>
<dbReference type="GO" id="GO:0005283">
    <property type="term" value="F:amino acid:sodium symporter activity"/>
    <property type="evidence" value="ECO:0007669"/>
    <property type="project" value="TreeGrafter"/>
</dbReference>
<keyword evidence="11" id="KW-0325">Glycoprotein</keyword>
<feature type="transmembrane region" description="Helical" evidence="15">
    <location>
        <begin position="12"/>
        <end position="29"/>
    </location>
</feature>
<keyword evidence="12" id="KW-0739">Sodium transport</keyword>
<evidence type="ECO:0000256" key="1">
    <source>
        <dbReference type="ARBA" id="ARBA00004141"/>
    </source>
</evidence>
<evidence type="ECO:0000256" key="15">
    <source>
        <dbReference type="SAM" id="Phobius"/>
    </source>
</evidence>
<keyword evidence="7 15" id="KW-1133">Transmembrane helix</keyword>
<dbReference type="PROSITE" id="PS50267">
    <property type="entry name" value="NA_NEUROTRAN_SYMP_3"/>
    <property type="match status" value="1"/>
</dbReference>
<name>A0AAW1L9H5_POPJA</name>
<feature type="transmembrane region" description="Helical" evidence="15">
    <location>
        <begin position="125"/>
        <end position="145"/>
    </location>
</feature>
<evidence type="ECO:0000256" key="9">
    <source>
        <dbReference type="ARBA" id="ARBA00023065"/>
    </source>
</evidence>
<proteinExistence type="inferred from homology"/>
<keyword evidence="4 15" id="KW-0812">Transmembrane</keyword>
<dbReference type="PANTHER" id="PTHR11616:SF321">
    <property type="entry name" value="SODIUM-DEPENDENT NUTRIENT AMINO ACID TRANSPORTER 1-RELATED"/>
    <property type="match status" value="1"/>
</dbReference>
<keyword evidence="9" id="KW-0406">Ion transport</keyword>
<keyword evidence="10 15" id="KW-0472">Membrane</keyword>
<evidence type="ECO:0000256" key="12">
    <source>
        <dbReference type="ARBA" id="ARBA00023201"/>
    </source>
</evidence>
<gene>
    <name evidence="16" type="ORF">QE152_g14453</name>
</gene>
<evidence type="ECO:0000256" key="8">
    <source>
        <dbReference type="ARBA" id="ARBA00023053"/>
    </source>
</evidence>
<evidence type="ECO:0000256" key="6">
    <source>
        <dbReference type="ARBA" id="ARBA00022970"/>
    </source>
</evidence>
<dbReference type="SUPFAM" id="SSF161070">
    <property type="entry name" value="SNF-like"/>
    <property type="match status" value="1"/>
</dbReference>
<evidence type="ECO:0000256" key="2">
    <source>
        <dbReference type="ARBA" id="ARBA00006459"/>
    </source>
</evidence>
<comment type="subcellular location">
    <subcellularLocation>
        <location evidence="1">Membrane</location>
        <topology evidence="1">Multi-pass membrane protein</topology>
    </subcellularLocation>
</comment>
<reference evidence="16 17" key="1">
    <citation type="journal article" date="2024" name="BMC Genomics">
        <title>De novo assembly and annotation of Popillia japonica's genome with initial clues to its potential as an invasive pest.</title>
        <authorList>
            <person name="Cucini C."/>
            <person name="Boschi S."/>
            <person name="Funari R."/>
            <person name="Cardaioli E."/>
            <person name="Iannotti N."/>
            <person name="Marturano G."/>
            <person name="Paoli F."/>
            <person name="Bruttini M."/>
            <person name="Carapelli A."/>
            <person name="Frati F."/>
            <person name="Nardi F."/>
        </authorList>
    </citation>
    <scope>NUCLEOTIDE SEQUENCE [LARGE SCALE GENOMIC DNA]</scope>
    <source>
        <strain evidence="16">DMR45628</strain>
    </source>
</reference>